<dbReference type="EMBL" id="CP035928">
    <property type="protein sequence ID" value="QEP34570.1"/>
    <property type="molecule type" value="Genomic_DNA"/>
</dbReference>
<name>A0A5C2H6I5_9BACT</name>
<keyword evidence="2" id="KW-1185">Reference proteome</keyword>
<dbReference type="PANTHER" id="PTHR30087:SF1">
    <property type="entry name" value="HYPOTHETICAL CYTOSOLIC PROTEIN"/>
    <property type="match status" value="1"/>
</dbReference>
<organism evidence="1 2">
    <name type="scientific">Malaciobacter pacificus</name>
    <dbReference type="NCBI Taxonomy" id="1080223"/>
    <lineage>
        <taxon>Bacteria</taxon>
        <taxon>Pseudomonadati</taxon>
        <taxon>Campylobacterota</taxon>
        <taxon>Epsilonproteobacteria</taxon>
        <taxon>Campylobacterales</taxon>
        <taxon>Arcobacteraceae</taxon>
        <taxon>Malaciobacter</taxon>
    </lineage>
</organism>
<dbReference type="InterPro" id="IPR007553">
    <property type="entry name" value="2-thiour_desulf"/>
</dbReference>
<protein>
    <submittedName>
        <fullName evidence="1">DUF523 domain-containing protein</fullName>
    </submittedName>
</protein>
<accession>A0A5C2H6I5</accession>
<dbReference type="Pfam" id="PF04463">
    <property type="entry name" value="2-thiour_desulf"/>
    <property type="match status" value="1"/>
</dbReference>
<dbReference type="AlphaFoldDB" id="A0A5C2H6I5"/>
<reference evidence="1 2" key="1">
    <citation type="submission" date="2019-09" db="EMBL/GenBank/DDBJ databases">
        <title>Complete genome sequencing of four Arcobacter species reveals a diverse suite of mobile elements.</title>
        <authorList>
            <person name="Miller W.G."/>
            <person name="Yee E."/>
            <person name="Bono J.L."/>
        </authorList>
    </citation>
    <scope>NUCLEOTIDE SEQUENCE [LARGE SCALE GENOMIC DNA]</scope>
    <source>
        <strain evidence="1 2">LMG 26638</strain>
    </source>
</reference>
<dbReference type="KEGG" id="apai:APAC_1461"/>
<dbReference type="OrthoDB" id="495783at2"/>
<evidence type="ECO:0000313" key="2">
    <source>
        <dbReference type="Proteomes" id="UP000322726"/>
    </source>
</evidence>
<sequence>MKILVSSCLLGEDVRYDGANSSVAYDPKFSFSIKELFMDILCENEIYSFCPEVAGGLSVPRDPAEITSHEKPFKIQKENGEDVTINFLLGAKKALDICQEENIKVALLKSNSPSCGNIQTYDGTFSGKLIESSGMTARLLNENGITVFNENQLKELNKFIKTNNLTFAR</sequence>
<reference evidence="1 2" key="3">
    <citation type="submission" date="2019-09" db="EMBL/GenBank/DDBJ databases">
        <title>Taxonomic note: a critical rebuttal of the proposed division of the genus Arcobacter into six genera, emended descriptions of Arcobacter anaerophilus and the genus Arcobacter, and an assessment of genus-level boundaries for Epsilonproteobacteria using in silico genomic comparator tools.</title>
        <authorList>
            <person name="On S.L.W."/>
            <person name="Miller W.G."/>
            <person name="Biggs P."/>
            <person name="Cornelius A."/>
            <person name="Vandamme P."/>
        </authorList>
    </citation>
    <scope>NUCLEOTIDE SEQUENCE [LARGE SCALE GENOMIC DNA]</scope>
    <source>
        <strain evidence="1 2">LMG 26638</strain>
    </source>
</reference>
<dbReference type="Proteomes" id="UP000322726">
    <property type="component" value="Chromosome"/>
</dbReference>
<reference evidence="2" key="2">
    <citation type="submission" date="2019-09" db="EMBL/GenBank/DDBJ databases">
        <title>Complete genome sequencing of four Arcobacter species reveals a diverse suite of mobile elements.</title>
        <authorList>
            <person name="On S.L.W."/>
            <person name="Miller W.G."/>
            <person name="Biggs P."/>
            <person name="Cornelius A."/>
            <person name="Vandamme P."/>
        </authorList>
    </citation>
    <scope>NUCLEOTIDE SEQUENCE [LARGE SCALE GENOMIC DNA]</scope>
    <source>
        <strain evidence="2">LMG 26638</strain>
    </source>
</reference>
<dbReference type="RefSeq" id="WP_130233499.1">
    <property type="nucleotide sequence ID" value="NZ_BMEF01000007.1"/>
</dbReference>
<evidence type="ECO:0000313" key="1">
    <source>
        <dbReference type="EMBL" id="QEP34570.1"/>
    </source>
</evidence>
<proteinExistence type="predicted"/>
<gene>
    <name evidence="1" type="ORF">APAC_1461</name>
</gene>
<dbReference type="PANTHER" id="PTHR30087">
    <property type="entry name" value="INNER MEMBRANE PROTEIN"/>
    <property type="match status" value="1"/>
</dbReference>